<proteinExistence type="predicted"/>
<sequence>LHIAEVICIIQMSKCITFIMSDPEGASEGMWHFIGYKPLG</sequence>
<name>X0XX84_9ZZZZ</name>
<organism evidence="1">
    <name type="scientific">marine sediment metagenome</name>
    <dbReference type="NCBI Taxonomy" id="412755"/>
    <lineage>
        <taxon>unclassified sequences</taxon>
        <taxon>metagenomes</taxon>
        <taxon>ecological metagenomes</taxon>
    </lineage>
</organism>
<feature type="non-terminal residue" evidence="1">
    <location>
        <position position="1"/>
    </location>
</feature>
<protein>
    <submittedName>
        <fullName evidence="1">Uncharacterized protein</fullName>
    </submittedName>
</protein>
<comment type="caution">
    <text evidence="1">The sequence shown here is derived from an EMBL/GenBank/DDBJ whole genome shotgun (WGS) entry which is preliminary data.</text>
</comment>
<accession>X0XX84</accession>
<reference evidence="1" key="1">
    <citation type="journal article" date="2014" name="Front. Microbiol.">
        <title>High frequency of phylogenetically diverse reductive dehalogenase-homologous genes in deep subseafloor sedimentary metagenomes.</title>
        <authorList>
            <person name="Kawai M."/>
            <person name="Futagami T."/>
            <person name="Toyoda A."/>
            <person name="Takaki Y."/>
            <person name="Nishi S."/>
            <person name="Hori S."/>
            <person name="Arai W."/>
            <person name="Tsubouchi T."/>
            <person name="Morono Y."/>
            <person name="Uchiyama I."/>
            <person name="Ito T."/>
            <person name="Fujiyama A."/>
            <person name="Inagaki F."/>
            <person name="Takami H."/>
        </authorList>
    </citation>
    <scope>NUCLEOTIDE SEQUENCE</scope>
    <source>
        <strain evidence="1">Expedition CK06-06</strain>
    </source>
</reference>
<dbReference type="AlphaFoldDB" id="X0XX84"/>
<gene>
    <name evidence="1" type="ORF">S01H1_63986</name>
</gene>
<dbReference type="EMBL" id="BARS01042144">
    <property type="protein sequence ID" value="GAG39827.1"/>
    <property type="molecule type" value="Genomic_DNA"/>
</dbReference>
<evidence type="ECO:0000313" key="1">
    <source>
        <dbReference type="EMBL" id="GAG39827.1"/>
    </source>
</evidence>